<dbReference type="RefSeq" id="WP_010933321.1">
    <property type="nucleotide sequence ID" value="NC_002932.3"/>
</dbReference>
<keyword evidence="2" id="KW-0812">Transmembrane</keyword>
<protein>
    <submittedName>
        <fullName evidence="3">Uncharacterized protein</fullName>
    </submittedName>
</protein>
<evidence type="ECO:0000313" key="4">
    <source>
        <dbReference type="Proteomes" id="UP000001007"/>
    </source>
</evidence>
<dbReference type="Proteomes" id="UP000001007">
    <property type="component" value="Chromosome"/>
</dbReference>
<evidence type="ECO:0000256" key="1">
    <source>
        <dbReference type="SAM" id="MobiDB-lite"/>
    </source>
</evidence>
<dbReference type="InterPro" id="IPR056918">
    <property type="entry name" value="8xMP"/>
</dbReference>
<keyword evidence="4" id="KW-1185">Reference proteome</keyword>
<reference evidence="3 4" key="1">
    <citation type="journal article" date="2002" name="Proc. Natl. Acad. Sci. U.S.A.">
        <title>The complete genome sequence of Chlorobium tepidum TLS, a photosynthetic, anaerobic, green-sulfur bacterium.</title>
        <authorList>
            <person name="Eisen J.A."/>
            <person name="Nelson K.E."/>
            <person name="Paulsen I.T."/>
            <person name="Heidelberg J.F."/>
            <person name="Wu M."/>
            <person name="Dodson R.J."/>
            <person name="Deboy R."/>
            <person name="Gwinn M.L."/>
            <person name="Nelson W.C."/>
            <person name="Haft D.H."/>
            <person name="Hickey E.K."/>
            <person name="Peterson J.D."/>
            <person name="Durkin A.S."/>
            <person name="Kolonay J.L."/>
            <person name="Yang F."/>
            <person name="Holt I."/>
            <person name="Umayam L.A."/>
            <person name="Mason T."/>
            <person name="Brenner M."/>
            <person name="Shea T.P."/>
            <person name="Parksey D."/>
            <person name="Nierman W.C."/>
            <person name="Feldblyum T.V."/>
            <person name="Hansen C.L."/>
            <person name="Craven M.B."/>
            <person name="Radune D."/>
            <person name="Vamathevan J."/>
            <person name="Khouri H."/>
            <person name="White O."/>
            <person name="Gruber T.M."/>
            <person name="Ketchum K.A."/>
            <person name="Venter J.C."/>
            <person name="Tettelin H."/>
            <person name="Bryant D.A."/>
            <person name="Fraser C.M."/>
        </authorList>
    </citation>
    <scope>NUCLEOTIDE SEQUENCE [LARGE SCALE GENOMIC DNA]</scope>
    <source>
        <strain evidence="4">ATCC 49652 / DSM 12025 / NBRC 103806 / TLS</strain>
    </source>
</reference>
<dbReference type="STRING" id="194439.CT1657"/>
<dbReference type="EnsemblBacteria" id="AAM72882">
    <property type="protein sequence ID" value="AAM72882"/>
    <property type="gene ID" value="CT1657"/>
</dbReference>
<gene>
    <name evidence="3" type="ordered locus">CT1657</name>
</gene>
<sequence>MAGNPISDEPNRLTAEGNGYGDPQAQLIDDRKFQRLMKAYETTVETRKLEIELFWSRSLFFWGFIASAFVASATLRRYSSDISVVVACFGFVCSVAWSLGNRAGKFWQESWEMKVERIEPSVTRAMFAQPEAVQTNKNFWLRGRRFSVSKLAIALSDYTIILWVAVVV</sequence>
<feature type="region of interest" description="Disordered" evidence="1">
    <location>
        <begin position="1"/>
        <end position="23"/>
    </location>
</feature>
<dbReference type="AlphaFoldDB" id="Q8KBX5"/>
<keyword evidence="2" id="KW-0472">Membrane</keyword>
<feature type="transmembrane region" description="Helical" evidence="2">
    <location>
        <begin position="59"/>
        <end position="76"/>
    </location>
</feature>
<dbReference type="Pfam" id="PF24838">
    <property type="entry name" value="8xMP"/>
    <property type="match status" value="1"/>
</dbReference>
<feature type="transmembrane region" description="Helical" evidence="2">
    <location>
        <begin position="147"/>
        <end position="166"/>
    </location>
</feature>
<dbReference type="EMBL" id="AE006470">
    <property type="protein sequence ID" value="AAM72882.1"/>
    <property type="molecule type" value="Genomic_DNA"/>
</dbReference>
<organism evidence="3 4">
    <name type="scientific">Chlorobaculum tepidum (strain ATCC 49652 / DSM 12025 / NBRC 103806 / TLS)</name>
    <name type="common">Chlorobium tepidum</name>
    <dbReference type="NCBI Taxonomy" id="194439"/>
    <lineage>
        <taxon>Bacteria</taxon>
        <taxon>Pseudomonadati</taxon>
        <taxon>Chlorobiota</taxon>
        <taxon>Chlorobiia</taxon>
        <taxon>Chlorobiales</taxon>
        <taxon>Chlorobiaceae</taxon>
        <taxon>Chlorobaculum</taxon>
    </lineage>
</organism>
<name>Q8KBX5_CHLTE</name>
<dbReference type="HOGENOM" id="CLU_1583594_0_0_10"/>
<proteinExistence type="predicted"/>
<keyword evidence="2" id="KW-1133">Transmembrane helix</keyword>
<evidence type="ECO:0000313" key="3">
    <source>
        <dbReference type="EMBL" id="AAM72882.1"/>
    </source>
</evidence>
<feature type="transmembrane region" description="Helical" evidence="2">
    <location>
        <begin position="82"/>
        <end position="100"/>
    </location>
</feature>
<evidence type="ECO:0000256" key="2">
    <source>
        <dbReference type="SAM" id="Phobius"/>
    </source>
</evidence>
<dbReference type="OrthoDB" id="9153185at2"/>
<accession>Q8KBX5</accession>
<dbReference type="KEGG" id="cte:CT1657"/>